<proteinExistence type="predicted"/>
<reference evidence="2 3" key="1">
    <citation type="submission" date="2018-09" db="EMBL/GenBank/DDBJ databases">
        <title>Genomic investigation of the strawberry pathogen Phytophthora fragariae indicates pathogenicity is determined by transcriptional variation in three key races.</title>
        <authorList>
            <person name="Adams T.M."/>
            <person name="Armitage A.D."/>
            <person name="Sobczyk M.K."/>
            <person name="Bates H.J."/>
            <person name="Dunwell J.M."/>
            <person name="Nellist C.F."/>
            <person name="Harrison R.J."/>
        </authorList>
    </citation>
    <scope>NUCLEOTIDE SEQUENCE [LARGE SCALE GENOMIC DNA]</scope>
    <source>
        <strain evidence="2 3">SCRP245</strain>
    </source>
</reference>
<feature type="compositionally biased region" description="Polar residues" evidence="1">
    <location>
        <begin position="65"/>
        <end position="81"/>
    </location>
</feature>
<organism evidence="2 3">
    <name type="scientific">Phytophthora fragariae</name>
    <dbReference type="NCBI Taxonomy" id="53985"/>
    <lineage>
        <taxon>Eukaryota</taxon>
        <taxon>Sar</taxon>
        <taxon>Stramenopiles</taxon>
        <taxon>Oomycota</taxon>
        <taxon>Peronosporomycetes</taxon>
        <taxon>Peronosporales</taxon>
        <taxon>Peronosporaceae</taxon>
        <taxon>Phytophthora</taxon>
    </lineage>
</organism>
<feature type="region of interest" description="Disordered" evidence="1">
    <location>
        <begin position="47"/>
        <end position="81"/>
    </location>
</feature>
<evidence type="ECO:0000313" key="3">
    <source>
        <dbReference type="Proteomes" id="UP000460718"/>
    </source>
</evidence>
<evidence type="ECO:0000313" key="2">
    <source>
        <dbReference type="EMBL" id="KAE9004083.1"/>
    </source>
</evidence>
<name>A0A6A3KK33_9STRA</name>
<sequence>MSATKNGGDGNSSGDDDLELDSWTAPPTEQRQTLLCKRGFDEQVANSDAVPAASTKKSKRDRRSNSINLASLVSGQDVQSP</sequence>
<gene>
    <name evidence="2" type="ORF">PF011_g12615</name>
</gene>
<protein>
    <submittedName>
        <fullName evidence="2">Uncharacterized protein</fullName>
    </submittedName>
</protein>
<dbReference type="AlphaFoldDB" id="A0A6A3KK33"/>
<feature type="region of interest" description="Disordered" evidence="1">
    <location>
        <begin position="1"/>
        <end position="29"/>
    </location>
</feature>
<dbReference type="Proteomes" id="UP000460718">
    <property type="component" value="Unassembled WGS sequence"/>
</dbReference>
<evidence type="ECO:0000256" key="1">
    <source>
        <dbReference type="SAM" id="MobiDB-lite"/>
    </source>
</evidence>
<comment type="caution">
    <text evidence="2">The sequence shown here is derived from an EMBL/GenBank/DDBJ whole genome shotgun (WGS) entry which is preliminary data.</text>
</comment>
<dbReference type="EMBL" id="QXFW01000740">
    <property type="protein sequence ID" value="KAE9004083.1"/>
    <property type="molecule type" value="Genomic_DNA"/>
</dbReference>
<accession>A0A6A3KK33</accession>